<sequence length="324" mass="34755">MPSINLRPKDFLRWAIFGGALFFLAQAVRRHWAEVAQIRIEGAGWGLLAIALLITLIAHLWTGWVWGWILGDLAQPVPALWATRTYLKTNIAKYLPGNVWHLYGRVVASQERGISLGAATLSVLLEPLLMAAAALMLGLVGIRQANWSVQALSLVIVLAGVHPRVLNPVLAVLRRLKGRGKKTADAAADLADSAPSSVPSFVPSEAKPWQLKRYPLRPLLGELLFVALRGLGFVAIALALQPVAPAQWLPLISGFSFAWLLGLVIPGAPGGIGVFEATAIALLGNQLAPAILLSVVALYRLISTLAEAIGAALAWRELGVQRPH</sequence>
<keyword evidence="5 6" id="KW-0472">Membrane</keyword>
<evidence type="ECO:0000256" key="2">
    <source>
        <dbReference type="ARBA" id="ARBA00022475"/>
    </source>
</evidence>
<feature type="transmembrane region" description="Helical" evidence="6">
    <location>
        <begin position="151"/>
        <end position="173"/>
    </location>
</feature>
<feature type="transmembrane region" description="Helical" evidence="6">
    <location>
        <begin position="43"/>
        <end position="66"/>
    </location>
</feature>
<evidence type="ECO:0000256" key="3">
    <source>
        <dbReference type="ARBA" id="ARBA00022692"/>
    </source>
</evidence>
<keyword evidence="2" id="KW-1003">Cell membrane</keyword>
<comment type="subcellular location">
    <subcellularLocation>
        <location evidence="1">Cell membrane</location>
        <topology evidence="1">Multi-pass membrane protein</topology>
    </subcellularLocation>
</comment>
<keyword evidence="4 6" id="KW-1133">Transmembrane helix</keyword>
<reference evidence="7" key="1">
    <citation type="submission" date="2020-05" db="EMBL/GenBank/DDBJ databases">
        <authorList>
            <person name="Zhu T."/>
            <person name="Keshari N."/>
            <person name="Lu X."/>
        </authorList>
    </citation>
    <scope>NUCLEOTIDE SEQUENCE</scope>
    <source>
        <strain evidence="7">NK1-22</strain>
    </source>
</reference>
<gene>
    <name evidence="7" type="ORF">HNI00_08275</name>
</gene>
<evidence type="ECO:0000256" key="5">
    <source>
        <dbReference type="ARBA" id="ARBA00023136"/>
    </source>
</evidence>
<feature type="transmembrane region" description="Helical" evidence="6">
    <location>
        <begin position="114"/>
        <end position="139"/>
    </location>
</feature>
<feature type="transmembrane region" description="Helical" evidence="6">
    <location>
        <begin position="219"/>
        <end position="240"/>
    </location>
</feature>
<evidence type="ECO:0000313" key="7">
    <source>
        <dbReference type="EMBL" id="WOB43153.1"/>
    </source>
</evidence>
<feature type="transmembrane region" description="Helical" evidence="6">
    <location>
        <begin position="260"/>
        <end position="283"/>
    </location>
</feature>
<protein>
    <submittedName>
        <fullName evidence="7">UPF0104 family protein</fullName>
    </submittedName>
</protein>
<evidence type="ECO:0000256" key="6">
    <source>
        <dbReference type="SAM" id="Phobius"/>
    </source>
</evidence>
<feature type="transmembrane region" description="Helical" evidence="6">
    <location>
        <begin position="290"/>
        <end position="315"/>
    </location>
</feature>
<name>A0AA97BPL0_9CYAN</name>
<evidence type="ECO:0000256" key="4">
    <source>
        <dbReference type="ARBA" id="ARBA00022989"/>
    </source>
</evidence>
<dbReference type="InterPro" id="IPR022791">
    <property type="entry name" value="L-PG_synthase/AglD"/>
</dbReference>
<dbReference type="GO" id="GO:0005886">
    <property type="term" value="C:plasma membrane"/>
    <property type="evidence" value="ECO:0007669"/>
    <property type="project" value="UniProtKB-SubCell"/>
</dbReference>
<evidence type="ECO:0000256" key="1">
    <source>
        <dbReference type="ARBA" id="ARBA00004651"/>
    </source>
</evidence>
<organism evidence="7">
    <name type="scientific">Thermoleptolyngbya oregonensis NK1-22</name>
    <dbReference type="NCBI Taxonomy" id="2547457"/>
    <lineage>
        <taxon>Bacteria</taxon>
        <taxon>Bacillati</taxon>
        <taxon>Cyanobacteriota</taxon>
        <taxon>Cyanophyceae</taxon>
        <taxon>Oculatellales</taxon>
        <taxon>Oculatellaceae</taxon>
        <taxon>Thermoleptolyngbya</taxon>
    </lineage>
</organism>
<dbReference type="EMBL" id="CP053540">
    <property type="protein sequence ID" value="WOB43153.1"/>
    <property type="molecule type" value="Genomic_DNA"/>
</dbReference>
<dbReference type="Pfam" id="PF03706">
    <property type="entry name" value="LPG_synthase_TM"/>
    <property type="match status" value="1"/>
</dbReference>
<dbReference type="RefSeq" id="WP_316792368.1">
    <property type="nucleotide sequence ID" value="NZ_CP053540.1"/>
</dbReference>
<proteinExistence type="predicted"/>
<dbReference type="AlphaFoldDB" id="A0AA97BPL0"/>
<dbReference type="KEGG" id="tog:HNI00_08275"/>
<accession>A0AA97BPL0</accession>
<keyword evidence="3 6" id="KW-0812">Transmembrane</keyword>